<name>A0A3M6UEP7_POCDA</name>
<dbReference type="SUPFAM" id="SSF52540">
    <property type="entry name" value="P-loop containing nucleoside triphosphate hydrolases"/>
    <property type="match status" value="1"/>
</dbReference>
<reference evidence="2 3" key="1">
    <citation type="journal article" date="2018" name="Sci. Rep.">
        <title>Comparative analysis of the Pocillopora damicornis genome highlights role of immune system in coral evolution.</title>
        <authorList>
            <person name="Cunning R."/>
            <person name="Bay R.A."/>
            <person name="Gillette P."/>
            <person name="Baker A.C."/>
            <person name="Traylor-Knowles N."/>
        </authorList>
    </citation>
    <scope>NUCLEOTIDE SEQUENCE [LARGE SCALE GENOMIC DNA]</scope>
    <source>
        <strain evidence="2">RSMAS</strain>
        <tissue evidence="2">Whole animal</tissue>
    </source>
</reference>
<organism evidence="2 3">
    <name type="scientific">Pocillopora damicornis</name>
    <name type="common">Cauliflower coral</name>
    <name type="synonym">Millepora damicornis</name>
    <dbReference type="NCBI Taxonomy" id="46731"/>
    <lineage>
        <taxon>Eukaryota</taxon>
        <taxon>Metazoa</taxon>
        <taxon>Cnidaria</taxon>
        <taxon>Anthozoa</taxon>
        <taxon>Hexacorallia</taxon>
        <taxon>Scleractinia</taxon>
        <taxon>Astrocoeniina</taxon>
        <taxon>Pocilloporidae</taxon>
        <taxon>Pocillopora</taxon>
    </lineage>
</organism>
<feature type="compositionally biased region" description="Low complexity" evidence="1">
    <location>
        <begin position="417"/>
        <end position="430"/>
    </location>
</feature>
<dbReference type="Gene3D" id="3.40.50.300">
    <property type="entry name" value="P-loop containing nucleotide triphosphate hydrolases"/>
    <property type="match status" value="1"/>
</dbReference>
<evidence type="ECO:0000313" key="2">
    <source>
        <dbReference type="EMBL" id="RMX52163.1"/>
    </source>
</evidence>
<proteinExistence type="predicted"/>
<keyword evidence="3" id="KW-1185">Reference proteome</keyword>
<accession>A0A3M6UEP7</accession>
<dbReference type="OrthoDB" id="10045531at2759"/>
<dbReference type="AlphaFoldDB" id="A0A3M6UEP7"/>
<evidence type="ECO:0000313" key="3">
    <source>
        <dbReference type="Proteomes" id="UP000275408"/>
    </source>
</evidence>
<dbReference type="InterPro" id="IPR027417">
    <property type="entry name" value="P-loop_NTPase"/>
</dbReference>
<protein>
    <submittedName>
        <fullName evidence="2">Uncharacterized protein</fullName>
    </submittedName>
</protein>
<dbReference type="EMBL" id="RCHS01001689">
    <property type="protein sequence ID" value="RMX52163.1"/>
    <property type="molecule type" value="Genomic_DNA"/>
</dbReference>
<feature type="region of interest" description="Disordered" evidence="1">
    <location>
        <begin position="408"/>
        <end position="436"/>
    </location>
</feature>
<comment type="caution">
    <text evidence="2">The sequence shown here is derived from an EMBL/GenBank/DDBJ whole genome shotgun (WGS) entry which is preliminary data.</text>
</comment>
<dbReference type="Proteomes" id="UP000275408">
    <property type="component" value="Unassembled WGS sequence"/>
</dbReference>
<gene>
    <name evidence="2" type="ORF">pdam_00019887</name>
</gene>
<evidence type="ECO:0000256" key="1">
    <source>
        <dbReference type="SAM" id="MobiDB-lite"/>
    </source>
</evidence>
<sequence>MDHPVVVKEPGGKYSPDLLKACEDHFSRIYPDYVNAIDHETVMCPPAFPFEYIAPTGEASGAIPLSEIEKVNIDGDSAELELFYVLEKFGNETNQPMFVVPKVKFAKFITNVIRQKVPLDRQANLGKVNFKDAEIDFAIVHHHIGVILIEVKSTRKFSKSLQGKARKQLQTSEQIIRALLHVDHSEEISIPVYKVIAMPNVSEPGRGNQQCISLRGTDIRAKSSFTSWWQSNFVSVEFVSDEKQQLQKLIAILVGQNCNVSSKMLSDVHEKIDKQSFLRKSHEKCAKQGGDGPQLVVKSADQPGQNILTAKFLFLNLEQLRIWNGPRKQFFNGSSGGGKTILLQFKALECAKKKKEKVMIVAPSSLTNLYKEFFEDNMDDNISSRVTVCSPPEFSKLLQRRDLEGDLASNAERDPGSDFSSSTGSNSPNSAQNGSGSDLEEFHFFVDEMQTFEAEISDTIELLKKLLDQIKDRDRYCWVAYDYMQRNERVVSQDVTGGLFSAAEIQNKARELCKKFDVFHPPCMKTVMRSTFEVYNFVQAFAKKSLLGLSQRLNQPQFDRIEQKTKELFVSFAERYDVSNYLGHHVCGPSVSVFENSDFNFIANVIEDEVKRWTESDFLHQVAVLFTSSFPREGLSRLMTQKGIPVCDVNNSNRNAVVLDFGHNAHSYEWRVVVAISWLNDELASNYLMFTRAVSRLVVITTDEKMFPHNHLGKLPD</sequence>